<dbReference type="InterPro" id="IPR049625">
    <property type="entry name" value="Glyco_transf_61_cat"/>
</dbReference>
<feature type="region of interest" description="Disordered" evidence="1">
    <location>
        <begin position="953"/>
        <end position="973"/>
    </location>
</feature>
<name>A0A1Z5JW14_FISSO</name>
<sequence length="1005" mass="111796">MSFVLLYRRLITSGLSAPLDFQSHAYIPSSSEIDILNKPESKQSDPSLTQTVFTTDEVEKEKFTLTDVPFPSPIDHNVKATEEPQPLQLSVESIEQFVLPENQVLLSNNEQRAPTTEEAREEPMLEPTVQSGSIETQESETAESNSQTIDETPPEPQSVSPVTDHVPSTEQTIETTPEAPPEQPAELTAESIAVETIAMSSTEQNAHVEEGAQSQQPTDTISYSTSSEVQEYLLTEQNSETTEDKQPERPSESVAESPALETSSLNDQFVETTEQIQLEPSSEPVARFVSPEDGYSVTEQYVETKEVNQPVHSSEQVAQSVSPEAEYSSFEQTVETTEVNHSGQSGESIVESVPTDTQEGFTTEQKSETAENAQPKPSLETLAQAHSSSTNQMTSEAQLEQPFAESATAPLSSQREEGSTEHNIETVEEAKLEPSSESFAQIAPPQLQDSSSPDQSIQLPNEAQLEQPSAESITEPSWPEREEVASTEHHVETTDQTQSEPSPDSFAQPASPQLQDTSSIDQSMQMTNGANIEEPSSVLLAQPVSSEHQEISSTEEGVPTTAEAQIEQTTEPNQQSSSPETNNFQTIEQNAETAEEIQPEQPWESSAEPEKEHLSLTEQIVSPKGDKQGEQPWKSILAILENPQSSQPNLDESDVAAPSFWSTMSWGELRARITETSPTFSCNETQPGDLILLPKSNQSEVNWPGTKISNTDQTICKFDARAFTHHLPHAMQSVYACWTLWEQHGGHPVLVGPQDHVGFNQTFKDRFMKGLVEAMIDYKNVTIMATDQVDTTELESAVKLEIWGYHWGSRAFFMRRDDAWKWTEHILQSQTIARDTCQDVVRVGILNRRPANGRSIENSRDIMDQLHRVFGDKIQVDQIFFDLSTFQEQIAWFASHDIILTGHGAQETGMPFMPKCGAILEIFPFDYFVPDYFAALSDSTHVRHYIVNNDRSRDPITETQTSSEHPKSRYQAKQTRMCPATQTTLEYLLTAIREWDACCRASGSV</sequence>
<gene>
    <name evidence="3" type="ORF">FisN_31Hu017</name>
</gene>
<proteinExistence type="predicted"/>
<feature type="region of interest" description="Disordered" evidence="1">
    <location>
        <begin position="105"/>
        <end position="615"/>
    </location>
</feature>
<feature type="compositionally biased region" description="Polar residues" evidence="1">
    <location>
        <begin position="329"/>
        <end position="347"/>
    </location>
</feature>
<feature type="compositionally biased region" description="Basic and acidic residues" evidence="1">
    <location>
        <begin position="242"/>
        <end position="251"/>
    </location>
</feature>
<dbReference type="InParanoid" id="A0A1Z5JW14"/>
<feature type="compositionally biased region" description="Polar residues" evidence="1">
    <location>
        <begin position="572"/>
        <end position="592"/>
    </location>
</feature>
<protein>
    <recommendedName>
        <fullName evidence="2">Glycosyltransferase 61 catalytic domain-containing protein</fullName>
    </recommendedName>
</protein>
<feature type="compositionally biased region" description="Polar residues" evidence="1">
    <location>
        <begin position="354"/>
        <end position="364"/>
    </location>
</feature>
<evidence type="ECO:0000259" key="2">
    <source>
        <dbReference type="Pfam" id="PF04577"/>
    </source>
</evidence>
<dbReference type="EMBL" id="BDSP01000125">
    <property type="protein sequence ID" value="GAX18230.1"/>
    <property type="molecule type" value="Genomic_DNA"/>
</dbReference>
<keyword evidence="4" id="KW-1185">Reference proteome</keyword>
<feature type="compositionally biased region" description="Basic and acidic residues" evidence="1">
    <location>
        <begin position="414"/>
        <end position="434"/>
    </location>
</feature>
<dbReference type="AlphaFoldDB" id="A0A1Z5JW14"/>
<feature type="compositionally biased region" description="Low complexity" evidence="1">
    <location>
        <begin position="560"/>
        <end position="571"/>
    </location>
</feature>
<reference evidence="3 4" key="1">
    <citation type="journal article" date="2015" name="Plant Cell">
        <title>Oil accumulation by the oleaginous diatom Fistulifera solaris as revealed by the genome and transcriptome.</title>
        <authorList>
            <person name="Tanaka T."/>
            <person name="Maeda Y."/>
            <person name="Veluchamy A."/>
            <person name="Tanaka M."/>
            <person name="Abida H."/>
            <person name="Marechal E."/>
            <person name="Bowler C."/>
            <person name="Muto M."/>
            <person name="Sunaga Y."/>
            <person name="Tanaka M."/>
            <person name="Yoshino T."/>
            <person name="Taniguchi T."/>
            <person name="Fukuda Y."/>
            <person name="Nemoto M."/>
            <person name="Matsumoto M."/>
            <person name="Wong P.S."/>
            <person name="Aburatani S."/>
            <person name="Fujibuchi W."/>
        </authorList>
    </citation>
    <scope>NUCLEOTIDE SEQUENCE [LARGE SCALE GENOMIC DNA]</scope>
    <source>
        <strain evidence="3 4">JPCC DA0580</strain>
    </source>
</reference>
<feature type="domain" description="Glycosyltransferase 61 catalytic" evidence="2">
    <location>
        <begin position="841"/>
        <end position="917"/>
    </location>
</feature>
<feature type="compositionally biased region" description="Polar residues" evidence="1">
    <location>
        <begin position="508"/>
        <end position="530"/>
    </location>
</feature>
<dbReference type="GO" id="GO:0016757">
    <property type="term" value="F:glycosyltransferase activity"/>
    <property type="evidence" value="ECO:0007669"/>
    <property type="project" value="InterPro"/>
</dbReference>
<accession>A0A1Z5JW14</accession>
<feature type="compositionally biased region" description="Polar residues" evidence="1">
    <location>
        <begin position="260"/>
        <end position="280"/>
    </location>
</feature>
<evidence type="ECO:0000313" key="4">
    <source>
        <dbReference type="Proteomes" id="UP000198406"/>
    </source>
</evidence>
<dbReference type="Proteomes" id="UP000198406">
    <property type="component" value="Unassembled WGS sequence"/>
</dbReference>
<comment type="caution">
    <text evidence="3">The sequence shown here is derived from an EMBL/GenBank/DDBJ whole genome shotgun (WGS) entry which is preliminary data.</text>
</comment>
<organism evidence="3 4">
    <name type="scientific">Fistulifera solaris</name>
    <name type="common">Oleaginous diatom</name>
    <dbReference type="NCBI Taxonomy" id="1519565"/>
    <lineage>
        <taxon>Eukaryota</taxon>
        <taxon>Sar</taxon>
        <taxon>Stramenopiles</taxon>
        <taxon>Ochrophyta</taxon>
        <taxon>Bacillariophyta</taxon>
        <taxon>Bacillariophyceae</taxon>
        <taxon>Bacillariophycidae</taxon>
        <taxon>Naviculales</taxon>
        <taxon>Naviculaceae</taxon>
        <taxon>Fistulifera</taxon>
    </lineage>
</organism>
<dbReference type="Pfam" id="PF04577">
    <property type="entry name" value="Glyco_transf_61"/>
    <property type="match status" value="1"/>
</dbReference>
<feature type="compositionally biased region" description="Polar residues" evidence="1">
    <location>
        <begin position="105"/>
        <end position="114"/>
    </location>
</feature>
<feature type="compositionally biased region" description="Basic and acidic residues" evidence="1">
    <location>
        <begin position="478"/>
        <end position="493"/>
    </location>
</feature>
<feature type="compositionally biased region" description="Polar residues" evidence="1">
    <location>
        <begin position="464"/>
        <end position="475"/>
    </location>
</feature>
<dbReference type="OrthoDB" id="48748at2759"/>
<evidence type="ECO:0000256" key="1">
    <source>
        <dbReference type="SAM" id="MobiDB-lite"/>
    </source>
</evidence>
<feature type="compositionally biased region" description="Low complexity" evidence="1">
    <location>
        <begin position="444"/>
        <end position="460"/>
    </location>
</feature>
<feature type="compositionally biased region" description="Polar residues" evidence="1">
    <location>
        <begin position="310"/>
        <end position="322"/>
    </location>
</feature>
<evidence type="ECO:0000313" key="3">
    <source>
        <dbReference type="EMBL" id="GAX18230.1"/>
    </source>
</evidence>
<feature type="compositionally biased region" description="Polar residues" evidence="1">
    <location>
        <begin position="543"/>
        <end position="555"/>
    </location>
</feature>
<feature type="compositionally biased region" description="Polar residues" evidence="1">
    <location>
        <begin position="384"/>
        <end position="398"/>
    </location>
</feature>
<feature type="compositionally biased region" description="Polar residues" evidence="1">
    <location>
        <begin position="212"/>
        <end position="240"/>
    </location>
</feature>